<sequence>MSWRAIPMKFPGTCLVCNKKIEINEVALWAKGLGVKHQACAEVMQLKCIVCGGPAGCPDCEFTDNCDLAKVSQMCICKKCSEAKDAFSLYQISVIKRYPLLNLKI</sequence>
<dbReference type="KEGG" id="ndv:NDEV_1837"/>
<accession>A0A128A5H3</accession>
<dbReference type="Proteomes" id="UP000196239">
    <property type="component" value="Chromosome 1"/>
</dbReference>
<evidence type="ECO:0000313" key="1">
    <source>
        <dbReference type="EMBL" id="CUR52599.1"/>
    </source>
</evidence>
<reference evidence="2" key="1">
    <citation type="submission" date="2015-10" db="EMBL/GenBank/DDBJ databases">
        <authorList>
            <person name="Lehtovirta-Morley L.E."/>
            <person name="Vieille C."/>
        </authorList>
    </citation>
    <scope>NUCLEOTIDE SEQUENCE [LARGE SCALE GENOMIC DNA]</scope>
</reference>
<keyword evidence="2" id="KW-1185">Reference proteome</keyword>
<organism evidence="1 2">
    <name type="scientific">Nitrosotalea devaniterrae</name>
    <dbReference type="NCBI Taxonomy" id="1078905"/>
    <lineage>
        <taxon>Archaea</taxon>
        <taxon>Nitrososphaerota</taxon>
        <taxon>Nitrososphaeria</taxon>
        <taxon>Nitrosotaleales</taxon>
        <taxon>Nitrosotaleaceae</taxon>
        <taxon>Nitrosotalea</taxon>
    </lineage>
</organism>
<evidence type="ECO:0000313" key="2">
    <source>
        <dbReference type="Proteomes" id="UP000196239"/>
    </source>
</evidence>
<dbReference type="AlphaFoldDB" id="A0A128A5H3"/>
<gene>
    <name evidence="1" type="ORF">NDEV_1837</name>
</gene>
<protein>
    <submittedName>
        <fullName evidence="1">Uncharacterized protein</fullName>
    </submittedName>
</protein>
<proteinExistence type="predicted"/>
<dbReference type="EMBL" id="LN890280">
    <property type="protein sequence ID" value="CUR52599.1"/>
    <property type="molecule type" value="Genomic_DNA"/>
</dbReference>
<name>A0A128A5H3_9ARCH</name>